<evidence type="ECO:0000313" key="3">
    <source>
        <dbReference type="EMBL" id="TIC78476.1"/>
    </source>
</evidence>
<dbReference type="RefSeq" id="WP_136555846.1">
    <property type="nucleotide sequence ID" value="NZ_STGJ01000028.1"/>
</dbReference>
<keyword evidence="2" id="KW-0238">DNA-binding</keyword>
<dbReference type="GO" id="GO:0003677">
    <property type="term" value="F:DNA binding"/>
    <property type="evidence" value="ECO:0007669"/>
    <property type="project" value="UniProtKB-KW"/>
</dbReference>
<dbReference type="AlphaFoldDB" id="A0A4T0UJE4"/>
<dbReference type="GO" id="GO:0009307">
    <property type="term" value="P:DNA restriction-modification system"/>
    <property type="evidence" value="ECO:0007669"/>
    <property type="project" value="UniProtKB-KW"/>
</dbReference>
<keyword evidence="3" id="KW-0378">Hydrolase</keyword>
<evidence type="ECO:0000256" key="1">
    <source>
        <dbReference type="ARBA" id="ARBA00022747"/>
    </source>
</evidence>
<comment type="caution">
    <text evidence="3">The sequence shown here is derived from an EMBL/GenBank/DDBJ whole genome shotgun (WGS) entry which is preliminary data.</text>
</comment>
<dbReference type="PANTHER" id="PTHR30408">
    <property type="entry name" value="TYPE-1 RESTRICTION ENZYME ECOKI SPECIFICITY PROTEIN"/>
    <property type="match status" value="1"/>
</dbReference>
<dbReference type="OrthoDB" id="9798929at2"/>
<dbReference type="Gene3D" id="3.90.220.20">
    <property type="entry name" value="DNA methylase specificity domains"/>
    <property type="match status" value="2"/>
</dbReference>
<protein>
    <submittedName>
        <fullName evidence="3">Restriction endonuclease subunit S</fullName>
    </submittedName>
</protein>
<proteinExistence type="predicted"/>
<sequence>MTDQTEGTVPKIRFKGYDAPWVPKKLGQIYAERNERGNDSLPILSVSIHSGISTGELSNEALGKKVRRSKDKSLYKHVRSGDLVLNMMRAWQGALGVAKTEGMVSPAYLTATPDDTVYPLFMDCGLRRPQVVAQMNKLSYGVTDFRKRLYWDSFVRVQFAAPSVPEQQKIASYFSDLDSMIALHQRKHEKLLVLRSVMLQKMFPQPGSAVPEVRFANFTSPWDSVPLGKLGQPYAGLFGKTKEDFGCGDARFVTYMGVFSNAISGPADTEAIGVDRSQNEVKTGDVMFTISSETPEEVGMSSVWSGGEANVYLNSFCFGFRPLASLRSEFMAYVLRASAFRSRVRVLAQGISRYNISKAKVMNIPIGVPTEEEQERIGMYFCALDGLIAKHATQVQKLRQIKSACLEAMFV</sequence>
<keyword evidence="3" id="KW-0255">Endonuclease</keyword>
<evidence type="ECO:0000313" key="4">
    <source>
        <dbReference type="Proteomes" id="UP000308891"/>
    </source>
</evidence>
<dbReference type="EMBL" id="STGJ01000028">
    <property type="protein sequence ID" value="TIC78476.1"/>
    <property type="molecule type" value="Genomic_DNA"/>
</dbReference>
<reference evidence="3 4" key="1">
    <citation type="submission" date="2019-04" db="EMBL/GenBank/DDBJ databases">
        <title>Crenobacter sp. nov.</title>
        <authorList>
            <person name="Shi S."/>
        </authorList>
    </citation>
    <scope>NUCLEOTIDE SEQUENCE [LARGE SCALE GENOMIC DNA]</scope>
    <source>
        <strain evidence="3 4">GY 70310</strain>
    </source>
</reference>
<name>A0A4T0UJE4_9NEIS</name>
<keyword evidence="3" id="KW-0540">Nuclease</keyword>
<dbReference type="GO" id="GO:0004519">
    <property type="term" value="F:endonuclease activity"/>
    <property type="evidence" value="ECO:0007669"/>
    <property type="project" value="UniProtKB-KW"/>
</dbReference>
<dbReference type="InterPro" id="IPR044946">
    <property type="entry name" value="Restrct_endonuc_typeI_TRD_sf"/>
</dbReference>
<evidence type="ECO:0000256" key="2">
    <source>
        <dbReference type="ARBA" id="ARBA00023125"/>
    </source>
</evidence>
<accession>A0A4T0UJE4</accession>
<keyword evidence="1" id="KW-0680">Restriction system</keyword>
<dbReference type="SUPFAM" id="SSF116734">
    <property type="entry name" value="DNA methylase specificity domain"/>
    <property type="match status" value="2"/>
</dbReference>
<keyword evidence="4" id="KW-1185">Reference proteome</keyword>
<gene>
    <name evidence="3" type="ORF">E5K04_15985</name>
</gene>
<dbReference type="InterPro" id="IPR052021">
    <property type="entry name" value="Type-I_RS_S_subunit"/>
</dbReference>
<dbReference type="Proteomes" id="UP000308891">
    <property type="component" value="Unassembled WGS sequence"/>
</dbReference>
<organism evidence="3 4">
    <name type="scientific">Crenobacter intestini</name>
    <dbReference type="NCBI Taxonomy" id="2563443"/>
    <lineage>
        <taxon>Bacteria</taxon>
        <taxon>Pseudomonadati</taxon>
        <taxon>Pseudomonadota</taxon>
        <taxon>Betaproteobacteria</taxon>
        <taxon>Neisseriales</taxon>
        <taxon>Neisseriaceae</taxon>
        <taxon>Crenobacter</taxon>
    </lineage>
</organism>
<dbReference type="PANTHER" id="PTHR30408:SF12">
    <property type="entry name" value="TYPE I RESTRICTION ENZYME MJAVIII SPECIFICITY SUBUNIT"/>
    <property type="match status" value="1"/>
</dbReference>